<dbReference type="RefSeq" id="WP_065677724.1">
    <property type="nucleotide sequence ID" value="NZ_AP025463.1"/>
</dbReference>
<sequence length="133" mass="15102">MIGINRNERSQSPKYAVIQNNISYYVEGSEEVANILKLKVNVNDDARSRQAREKLEEIAQALSISSLNKPLSKKMKMAISQCEPYSEILLDKKFSLVVEKWPNHTFNGYDINFIISITQPAAAIKQACPRVRC</sequence>
<dbReference type="EMBL" id="FLQZ01000159">
    <property type="protein sequence ID" value="SBT15577.1"/>
    <property type="molecule type" value="Genomic_DNA"/>
</dbReference>
<keyword evidence="2" id="KW-1185">Reference proteome</keyword>
<proteinExistence type="predicted"/>
<gene>
    <name evidence="1" type="ORF">VCE7224_04376</name>
</gene>
<evidence type="ECO:0000313" key="1">
    <source>
        <dbReference type="EMBL" id="SBT15577.1"/>
    </source>
</evidence>
<reference evidence="2" key="1">
    <citation type="submission" date="2016-06" db="EMBL/GenBank/DDBJ databases">
        <authorList>
            <person name="Rodrigo-Torres L."/>
            <person name="Arahal D.R."/>
        </authorList>
    </citation>
    <scope>NUCLEOTIDE SEQUENCE [LARGE SCALE GENOMIC DNA]</scope>
    <source>
        <strain evidence="2">CECT 7224</strain>
    </source>
</reference>
<evidence type="ECO:0000313" key="2">
    <source>
        <dbReference type="Proteomes" id="UP000092819"/>
    </source>
</evidence>
<name>A0A1C3JKI3_9VIBR</name>
<accession>A0A1C3JKI3</accession>
<dbReference type="AlphaFoldDB" id="A0A1C3JKI3"/>
<organism evidence="1 2">
    <name type="scientific">Vibrio celticus</name>
    <dbReference type="NCBI Taxonomy" id="446372"/>
    <lineage>
        <taxon>Bacteria</taxon>
        <taxon>Pseudomonadati</taxon>
        <taxon>Pseudomonadota</taxon>
        <taxon>Gammaproteobacteria</taxon>
        <taxon>Vibrionales</taxon>
        <taxon>Vibrionaceae</taxon>
        <taxon>Vibrio</taxon>
    </lineage>
</organism>
<protein>
    <submittedName>
        <fullName evidence="1">Uncharacterized protein</fullName>
    </submittedName>
</protein>
<dbReference type="Proteomes" id="UP000092819">
    <property type="component" value="Unassembled WGS sequence"/>
</dbReference>